<dbReference type="GO" id="GO:0003841">
    <property type="term" value="F:1-acylglycerol-3-phosphate O-acyltransferase activity"/>
    <property type="evidence" value="ECO:0007669"/>
    <property type="project" value="TreeGrafter"/>
</dbReference>
<comment type="pathway">
    <text evidence="1">Lipid metabolism.</text>
</comment>
<keyword evidence="2" id="KW-0808">Transferase</keyword>
<evidence type="ECO:0000256" key="1">
    <source>
        <dbReference type="ARBA" id="ARBA00005189"/>
    </source>
</evidence>
<evidence type="ECO:0000256" key="3">
    <source>
        <dbReference type="ARBA" id="ARBA00023315"/>
    </source>
</evidence>
<dbReference type="RefSeq" id="WP_013407153.1">
    <property type="nucleotide sequence ID" value="NC_014655.1"/>
</dbReference>
<dbReference type="KEGG" id="lby:Lbys_0314"/>
<feature type="domain" description="Phospholipid/glycerol acyltransferase" evidence="4">
    <location>
        <begin position="28"/>
        <end position="140"/>
    </location>
</feature>
<reference evidence="5 6" key="2">
    <citation type="journal article" date="2011" name="Stand. Genomic Sci.">
        <title>Complete genome sequence of Leadbetterella byssophila type strain (4M15).</title>
        <authorList>
            <person name="Abt B."/>
            <person name="Teshima H."/>
            <person name="Lucas S."/>
            <person name="Lapidus A."/>
            <person name="Del Rio T.G."/>
            <person name="Nolan M."/>
            <person name="Tice H."/>
            <person name="Cheng J.F."/>
            <person name="Pitluck S."/>
            <person name="Liolios K."/>
            <person name="Pagani I."/>
            <person name="Ivanova N."/>
            <person name="Mavromatis K."/>
            <person name="Pati A."/>
            <person name="Tapia R."/>
            <person name="Han C."/>
            <person name="Goodwin L."/>
            <person name="Chen A."/>
            <person name="Palaniappan K."/>
            <person name="Land M."/>
            <person name="Hauser L."/>
            <person name="Chang Y.J."/>
            <person name="Jeffries C.D."/>
            <person name="Rohde M."/>
            <person name="Goker M."/>
            <person name="Tindall B.J."/>
            <person name="Detter J.C."/>
            <person name="Woyke T."/>
            <person name="Bristow J."/>
            <person name="Eisen J.A."/>
            <person name="Markowitz V."/>
            <person name="Hugenholtz P."/>
            <person name="Klenk H.P."/>
            <person name="Kyrpides N.C."/>
        </authorList>
    </citation>
    <scope>NUCLEOTIDE SEQUENCE [LARGE SCALE GENOMIC DNA]</scope>
    <source>
        <strain evidence="6">DSM 17132 / JCM 16389 / KACC 11308 / NBRC 106382 / 4M15</strain>
    </source>
</reference>
<dbReference type="SUPFAM" id="SSF69593">
    <property type="entry name" value="Glycerol-3-phosphate (1)-acyltransferase"/>
    <property type="match status" value="1"/>
</dbReference>
<dbReference type="InterPro" id="IPR002123">
    <property type="entry name" value="Plipid/glycerol_acylTrfase"/>
</dbReference>
<reference key="1">
    <citation type="submission" date="2010-11" db="EMBL/GenBank/DDBJ databases">
        <title>The complete genome of Leadbetterella byssophila DSM 17132.</title>
        <authorList>
            <consortium name="US DOE Joint Genome Institute (JGI-PGF)"/>
            <person name="Lucas S."/>
            <person name="Copeland A."/>
            <person name="Lapidus A."/>
            <person name="Glavina del Rio T."/>
            <person name="Dalin E."/>
            <person name="Tice H."/>
            <person name="Bruce D."/>
            <person name="Goodwin L."/>
            <person name="Pitluck S."/>
            <person name="Kyrpides N."/>
            <person name="Mavromatis K."/>
            <person name="Ivanova N."/>
            <person name="Teshima H."/>
            <person name="Brettin T."/>
            <person name="Detter J.C."/>
            <person name="Han C."/>
            <person name="Tapia R."/>
            <person name="Land M."/>
            <person name="Hauser L."/>
            <person name="Markowitz V."/>
            <person name="Cheng J.-F."/>
            <person name="Hugenholtz P."/>
            <person name="Woyke T."/>
            <person name="Wu D."/>
            <person name="Tindall B."/>
            <person name="Pomrenke H.G."/>
            <person name="Brambilla E."/>
            <person name="Klenk H.-P."/>
            <person name="Eisen J.A."/>
        </authorList>
    </citation>
    <scope>NUCLEOTIDE SEQUENCE [LARGE SCALE GENOMIC DNA]</scope>
    <source>
        <strain>DSM 17132</strain>
    </source>
</reference>
<keyword evidence="3 5" id="KW-0012">Acyltransferase</keyword>
<dbReference type="AlphaFoldDB" id="E4RVB2"/>
<evidence type="ECO:0000313" key="5">
    <source>
        <dbReference type="EMBL" id="ADQ16098.1"/>
    </source>
</evidence>
<evidence type="ECO:0000313" key="6">
    <source>
        <dbReference type="Proteomes" id="UP000007435"/>
    </source>
</evidence>
<proteinExistence type="predicted"/>
<organism evidence="5 6">
    <name type="scientific">Leadbetterella byssophila (strain DSM 17132 / JCM 16389 / KACC 11308 / NBRC 106382 / 4M15)</name>
    <dbReference type="NCBI Taxonomy" id="649349"/>
    <lineage>
        <taxon>Bacteria</taxon>
        <taxon>Pseudomonadati</taxon>
        <taxon>Bacteroidota</taxon>
        <taxon>Cytophagia</taxon>
        <taxon>Cytophagales</taxon>
        <taxon>Leadbetterellaceae</taxon>
        <taxon>Leadbetterella</taxon>
    </lineage>
</organism>
<dbReference type="SMART" id="SM00563">
    <property type="entry name" value="PlsC"/>
    <property type="match status" value="1"/>
</dbReference>
<keyword evidence="6" id="KW-1185">Reference proteome</keyword>
<gene>
    <name evidence="5" type="ordered locus">Lbys_0314</name>
</gene>
<dbReference type="Proteomes" id="UP000007435">
    <property type="component" value="Chromosome"/>
</dbReference>
<protein>
    <submittedName>
        <fullName evidence="5">Phospholipid/glycerol acyltransferase</fullName>
    </submittedName>
</protein>
<evidence type="ECO:0000259" key="4">
    <source>
        <dbReference type="SMART" id="SM00563"/>
    </source>
</evidence>
<dbReference type="Pfam" id="PF01553">
    <property type="entry name" value="Acyltransferase"/>
    <property type="match status" value="1"/>
</dbReference>
<dbReference type="eggNOG" id="COG0204">
    <property type="taxonomic scope" value="Bacteria"/>
</dbReference>
<name>E4RVB2_LEAB4</name>
<dbReference type="OrthoDB" id="9796839at2"/>
<sequence length="189" mass="21787">MEALYIWWFKSKGWKIIGDIDPGLKKAMIAVAPHWKSEDFFVGLASRALLKRRISFFGKAELFKPPFGFIFRALGGIPVDRTRKGNLVEQQIYTIKGLDEALISLAPEGTRKDVGRLRSGFYYIAVGAEMPIIRVGFDYERKEVLIAEPFYPSGDFKKDMMTYFVPFYERIGGPQKSWIARYREGIFDH</sequence>
<dbReference type="STRING" id="649349.Lbys_0314"/>
<evidence type="ECO:0000256" key="2">
    <source>
        <dbReference type="ARBA" id="ARBA00022679"/>
    </source>
</evidence>
<dbReference type="HOGENOM" id="CLU_099447_0_0_10"/>
<dbReference type="GO" id="GO:0006654">
    <property type="term" value="P:phosphatidic acid biosynthetic process"/>
    <property type="evidence" value="ECO:0007669"/>
    <property type="project" value="TreeGrafter"/>
</dbReference>
<accession>E4RVB2</accession>
<dbReference type="PANTHER" id="PTHR10434">
    <property type="entry name" value="1-ACYL-SN-GLYCEROL-3-PHOSPHATE ACYLTRANSFERASE"/>
    <property type="match status" value="1"/>
</dbReference>
<dbReference type="EMBL" id="CP002305">
    <property type="protein sequence ID" value="ADQ16098.1"/>
    <property type="molecule type" value="Genomic_DNA"/>
</dbReference>
<dbReference type="PANTHER" id="PTHR10434:SF9">
    <property type="entry name" value="PHOSPHOLIPID_GLYCEROL ACYLTRANSFERASE DOMAIN-CONTAINING PROTEIN"/>
    <property type="match status" value="1"/>
</dbReference>